<sequence length="142" mass="15713">MSRLGVQLFRVAIDVPKGLLLKSNGSQGMVHANTARARDLKRLGYIKGRNLRLPRTVSEPIDMLTVVRYPKRTGKADAPNLYPTVKHLEDGLVLAGVLVDDSYQYVKQHIFAVGKPTGRPGIWQVVITGHRIEAEIYPEAAS</sequence>
<dbReference type="EMBL" id="JACFRB010000002">
    <property type="protein sequence ID" value="MBI0106161.1"/>
    <property type="molecule type" value="Genomic_DNA"/>
</dbReference>
<evidence type="ECO:0000313" key="1">
    <source>
        <dbReference type="EMBL" id="MBI0106161.1"/>
    </source>
</evidence>
<comment type="caution">
    <text evidence="1">The sequence shown here is derived from an EMBL/GenBank/DDBJ whole genome shotgun (WGS) entry which is preliminary data.</text>
</comment>
<evidence type="ECO:0000313" key="2">
    <source>
        <dbReference type="Proteomes" id="UP000766153"/>
    </source>
</evidence>
<reference evidence="1 2" key="1">
    <citation type="submission" date="2020-07" db="EMBL/GenBank/DDBJ databases">
        <title>Isolated bacteria genomes of Apis mellifera.</title>
        <authorList>
            <person name="Wu J."/>
            <person name="Zheng H."/>
        </authorList>
    </citation>
    <scope>NUCLEOTIDE SEQUENCE [LARGE SCALE GENOMIC DNA]</scope>
    <source>
        <strain evidence="1 2">B14448H7</strain>
    </source>
</reference>
<dbReference type="RefSeq" id="WP_198208379.1">
    <property type="nucleotide sequence ID" value="NZ_JACFRB010000002.1"/>
</dbReference>
<accession>A0ABS0QW97</accession>
<protein>
    <submittedName>
        <fullName evidence="1">Uncharacterized protein</fullName>
    </submittedName>
</protein>
<dbReference type="InterPro" id="IPR036614">
    <property type="entry name" value="RusA-like_sf"/>
</dbReference>
<organism evidence="1 2">
    <name type="scientific">Bifidobacterium polysaccharolyticum</name>
    <dbReference type="NCBI Taxonomy" id="2750967"/>
    <lineage>
        <taxon>Bacteria</taxon>
        <taxon>Bacillati</taxon>
        <taxon>Actinomycetota</taxon>
        <taxon>Actinomycetes</taxon>
        <taxon>Bifidobacteriales</taxon>
        <taxon>Bifidobacteriaceae</taxon>
        <taxon>Bifidobacterium</taxon>
    </lineage>
</organism>
<dbReference type="SUPFAM" id="SSF103084">
    <property type="entry name" value="Holliday junction resolvase RusA"/>
    <property type="match status" value="1"/>
</dbReference>
<proteinExistence type="predicted"/>
<gene>
    <name evidence="1" type="ORF">H3T91_06615</name>
</gene>
<keyword evidence="2" id="KW-1185">Reference proteome</keyword>
<dbReference type="Proteomes" id="UP000766153">
    <property type="component" value="Unassembled WGS sequence"/>
</dbReference>
<name>A0ABS0QW97_9BIFI</name>